<evidence type="ECO:0000256" key="1">
    <source>
        <dbReference type="SAM" id="MobiDB-lite"/>
    </source>
</evidence>
<reference evidence="2 3" key="1">
    <citation type="submission" date="2019-02" db="EMBL/GenBank/DDBJ databases">
        <title>Deep-cultivation of Planctomycetes and their phenomic and genomic characterization uncovers novel biology.</title>
        <authorList>
            <person name="Wiegand S."/>
            <person name="Jogler M."/>
            <person name="Boedeker C."/>
            <person name="Pinto D."/>
            <person name="Vollmers J."/>
            <person name="Rivas-Marin E."/>
            <person name="Kohn T."/>
            <person name="Peeters S.H."/>
            <person name="Heuer A."/>
            <person name="Rast P."/>
            <person name="Oberbeckmann S."/>
            <person name="Bunk B."/>
            <person name="Jeske O."/>
            <person name="Meyerdierks A."/>
            <person name="Storesund J.E."/>
            <person name="Kallscheuer N."/>
            <person name="Luecker S."/>
            <person name="Lage O.M."/>
            <person name="Pohl T."/>
            <person name="Merkel B.J."/>
            <person name="Hornburger P."/>
            <person name="Mueller R.-W."/>
            <person name="Bruemmer F."/>
            <person name="Labrenz M."/>
            <person name="Spormann A.M."/>
            <person name="Op den Camp H."/>
            <person name="Overmann J."/>
            <person name="Amann R."/>
            <person name="Jetten M.S.M."/>
            <person name="Mascher T."/>
            <person name="Medema M.H."/>
            <person name="Devos D.P."/>
            <person name="Kaster A.-K."/>
            <person name="Ovreas L."/>
            <person name="Rohde M."/>
            <person name="Galperin M.Y."/>
            <person name="Jogler C."/>
        </authorList>
    </citation>
    <scope>NUCLEOTIDE SEQUENCE [LARGE SCALE GENOMIC DNA]</scope>
    <source>
        <strain evidence="2 3">Poly24</strain>
    </source>
</reference>
<name>A0A518JP32_9BACT</name>
<dbReference type="KEGG" id="rcf:Poly24_09980"/>
<proteinExistence type="predicted"/>
<accession>A0A518JP32</accession>
<gene>
    <name evidence="2" type="ORF">Poly24_09980</name>
</gene>
<evidence type="ECO:0000313" key="2">
    <source>
        <dbReference type="EMBL" id="QDV67305.1"/>
    </source>
</evidence>
<organism evidence="2 3">
    <name type="scientific">Rosistilla carotiformis</name>
    <dbReference type="NCBI Taxonomy" id="2528017"/>
    <lineage>
        <taxon>Bacteria</taxon>
        <taxon>Pseudomonadati</taxon>
        <taxon>Planctomycetota</taxon>
        <taxon>Planctomycetia</taxon>
        <taxon>Pirellulales</taxon>
        <taxon>Pirellulaceae</taxon>
        <taxon>Rosistilla</taxon>
    </lineage>
</organism>
<dbReference type="Proteomes" id="UP000315082">
    <property type="component" value="Chromosome"/>
</dbReference>
<dbReference type="EMBL" id="CP036348">
    <property type="protein sequence ID" value="QDV67305.1"/>
    <property type="molecule type" value="Genomic_DNA"/>
</dbReference>
<evidence type="ECO:0000313" key="3">
    <source>
        <dbReference type="Proteomes" id="UP000315082"/>
    </source>
</evidence>
<protein>
    <submittedName>
        <fullName evidence="2">Uncharacterized protein</fullName>
    </submittedName>
</protein>
<keyword evidence="3" id="KW-1185">Reference proteome</keyword>
<feature type="compositionally biased region" description="Basic and acidic residues" evidence="1">
    <location>
        <begin position="14"/>
        <end position="23"/>
    </location>
</feature>
<feature type="compositionally biased region" description="Polar residues" evidence="1">
    <location>
        <begin position="24"/>
        <end position="36"/>
    </location>
</feature>
<feature type="compositionally biased region" description="Basic and acidic residues" evidence="1">
    <location>
        <begin position="46"/>
        <end position="64"/>
    </location>
</feature>
<feature type="region of interest" description="Disordered" evidence="1">
    <location>
        <begin position="1"/>
        <end position="64"/>
    </location>
</feature>
<sequence length="64" mass="7500">MFAQDLLRTQTIGNRRDREKQNRSLENLHSTSSHWQATGLIQWHRKGTDGESGREHLGRSRQET</sequence>
<dbReference type="AlphaFoldDB" id="A0A518JP32"/>